<proteinExistence type="predicted"/>
<protein>
    <recommendedName>
        <fullName evidence="3">Rgg/GadR/MutR family transcriptional regulator</fullName>
    </recommendedName>
</protein>
<evidence type="ECO:0008006" key="3">
    <source>
        <dbReference type="Google" id="ProtNLM"/>
    </source>
</evidence>
<dbReference type="RefSeq" id="WP_187528630.1">
    <property type="nucleotide sequence ID" value="NZ_CP060724.1"/>
</dbReference>
<accession>A0A7G9T3X0</accession>
<dbReference type="GO" id="GO:0003677">
    <property type="term" value="F:DNA binding"/>
    <property type="evidence" value="ECO:0007669"/>
    <property type="project" value="InterPro"/>
</dbReference>
<evidence type="ECO:0000313" key="1">
    <source>
        <dbReference type="EMBL" id="QNN74795.1"/>
    </source>
</evidence>
<keyword evidence="2" id="KW-1185">Reference proteome</keyword>
<dbReference type="AlphaFoldDB" id="A0A7G9T3X0"/>
<dbReference type="Proteomes" id="UP000515800">
    <property type="component" value="Chromosome"/>
</dbReference>
<name>A0A7G9T3X0_9LACO</name>
<dbReference type="KEGG" id="wdi:H9L19_05115"/>
<evidence type="ECO:0000313" key="2">
    <source>
        <dbReference type="Proteomes" id="UP000515800"/>
    </source>
</evidence>
<organism evidence="1 2">
    <name type="scientific">Weissella diestrammenae</name>
    <dbReference type="NCBI Taxonomy" id="1162633"/>
    <lineage>
        <taxon>Bacteria</taxon>
        <taxon>Bacillati</taxon>
        <taxon>Bacillota</taxon>
        <taxon>Bacilli</taxon>
        <taxon>Lactobacillales</taxon>
        <taxon>Lactobacillaceae</taxon>
        <taxon>Weissella</taxon>
    </lineage>
</organism>
<dbReference type="SUPFAM" id="SSF47413">
    <property type="entry name" value="lambda repressor-like DNA-binding domains"/>
    <property type="match status" value="1"/>
</dbReference>
<dbReference type="EMBL" id="CP060724">
    <property type="protein sequence ID" value="QNN74795.1"/>
    <property type="molecule type" value="Genomic_DNA"/>
</dbReference>
<reference evidence="1 2" key="1">
    <citation type="submission" date="2020-08" db="EMBL/GenBank/DDBJ databases">
        <title>Genome sequence of Weissella diestrammenae KACC 16890T.</title>
        <authorList>
            <person name="Hyun D.-W."/>
            <person name="Bae J.-W."/>
        </authorList>
    </citation>
    <scope>NUCLEOTIDE SEQUENCE [LARGE SCALE GENOMIC DNA]</scope>
    <source>
        <strain evidence="1 2">KACC 16890</strain>
    </source>
</reference>
<sequence>MNLIEYGAAMKRLRGNKNYGLKTVVGSHSLSSLSKFEHGLNNPSVISFLDFINHLNVHFFDFMIEVNDADADFLILYQPLKNLLEAHDVVLMTPINSDQLRREISQLMTDTVSKKAVTTLILTYTDTAEPTSSLVIHIEKVIHEMVAHQTFGNLEILLFRYTYAFVGEKVKSDFLIFFLEHSKLVEEWLILYCFPKSTELITLIIWCAIDLLPNHLTIVKAVYERIDGLLGRYESLVDEVLFAALKDMLVLINDNEKSVTNQRVVVDFLLHFGRVIDAQLVTERYSLLATNS</sequence>
<gene>
    <name evidence="1" type="ORF">H9L19_05115</name>
</gene>
<dbReference type="InterPro" id="IPR010982">
    <property type="entry name" value="Lambda_DNA-bd_dom_sf"/>
</dbReference>